<comment type="caution">
    <text evidence="3">The sequence shown here is derived from an EMBL/GenBank/DDBJ whole genome shotgun (WGS) entry which is preliminary data.</text>
</comment>
<feature type="region of interest" description="Disordered" evidence="1">
    <location>
        <begin position="70"/>
        <end position="136"/>
    </location>
</feature>
<feature type="domain" description="DUF7729" evidence="2">
    <location>
        <begin position="162"/>
        <end position="372"/>
    </location>
</feature>
<dbReference type="GeneID" id="75828962"/>
<evidence type="ECO:0000313" key="3">
    <source>
        <dbReference type="EMBL" id="KAI6782213.1"/>
    </source>
</evidence>
<keyword evidence="4" id="KW-1185">Reference proteome</keyword>
<feature type="compositionally biased region" description="Polar residues" evidence="1">
    <location>
        <begin position="149"/>
        <end position="158"/>
    </location>
</feature>
<organism evidence="3 4">
    <name type="scientific">Emericellopsis cladophorae</name>
    <dbReference type="NCBI Taxonomy" id="2686198"/>
    <lineage>
        <taxon>Eukaryota</taxon>
        <taxon>Fungi</taxon>
        <taxon>Dikarya</taxon>
        <taxon>Ascomycota</taxon>
        <taxon>Pezizomycotina</taxon>
        <taxon>Sordariomycetes</taxon>
        <taxon>Hypocreomycetidae</taxon>
        <taxon>Hypocreales</taxon>
        <taxon>Bionectriaceae</taxon>
        <taxon>Emericellopsis</taxon>
    </lineage>
</organism>
<evidence type="ECO:0000256" key="1">
    <source>
        <dbReference type="SAM" id="MobiDB-lite"/>
    </source>
</evidence>
<proteinExistence type="predicted"/>
<dbReference type="OrthoDB" id="2564812at2759"/>
<sequence length="398" mass="43020">MVGHLRQRCRPNVAHLVLGAFAVVAALASPVRATDGFLLPAHITAPPAQLSDVHAAIVTEAATMDAQELRVRHESKHMHRREDKEDAEEDGETNAGNEKKTSEGTESDEKAKRADDGEDEDDKDTKPVAPTKIVSADLDDIATRSLSVATTASPTSIDPDSPLPTPFDGTAASEFRTADGDNSCPDYISRLLSSPTFNDCFPLSMLVTKSDSFFEARRQLTSMVRVLDASCGADVDSCGAFMNTAARNLTAKENCQEEYKQGVTVVTDAYYGLINYKVMYAATCLEDPDTDQYCYAGALTNHTNTSDRYLYSLPYNLSLPASSNPTCSWCNQETLNIFHTAAADRSLPISETYEEAARIVNNLCDPDWVNGTLPEAALAGHAALPPLAMLGLGMLLLI</sequence>
<name>A0A9P9Y2Z8_9HYPO</name>
<reference evidence="3" key="2">
    <citation type="submission" date="2022-07" db="EMBL/GenBank/DDBJ databases">
        <authorList>
            <person name="Goncalves M.F.M."/>
            <person name="Hilario S."/>
            <person name="Van De Peer Y."/>
            <person name="Esteves A.C."/>
            <person name="Alves A."/>
        </authorList>
    </citation>
    <scope>NUCLEOTIDE SEQUENCE</scope>
    <source>
        <strain evidence="3">MUM 19.33</strain>
    </source>
</reference>
<dbReference type="InterPro" id="IPR056146">
    <property type="entry name" value="DUF7729"/>
</dbReference>
<dbReference type="PANTHER" id="PTHR39460:SF1">
    <property type="entry name" value="C6 TRANSCRIPTION FACTOR"/>
    <property type="match status" value="1"/>
</dbReference>
<dbReference type="AlphaFoldDB" id="A0A9P9Y2Z8"/>
<dbReference type="Proteomes" id="UP001055219">
    <property type="component" value="Unassembled WGS sequence"/>
</dbReference>
<protein>
    <recommendedName>
        <fullName evidence="2">DUF7729 domain-containing protein</fullName>
    </recommendedName>
</protein>
<evidence type="ECO:0000259" key="2">
    <source>
        <dbReference type="Pfam" id="PF24855"/>
    </source>
</evidence>
<reference evidence="3" key="1">
    <citation type="journal article" date="2021" name="J Fungi (Basel)">
        <title>Genomic and Metabolomic Analyses of the Marine Fungus Emericellopsis cladophorae: Insights into Saltwater Adaptability Mechanisms and Its Biosynthetic Potential.</title>
        <authorList>
            <person name="Goncalves M.F.M."/>
            <person name="Hilario S."/>
            <person name="Van de Peer Y."/>
            <person name="Esteves A.C."/>
            <person name="Alves A."/>
        </authorList>
    </citation>
    <scope>NUCLEOTIDE SEQUENCE</scope>
    <source>
        <strain evidence="3">MUM 19.33</strain>
    </source>
</reference>
<feature type="compositionally biased region" description="Basic and acidic residues" evidence="1">
    <location>
        <begin position="97"/>
        <end position="115"/>
    </location>
</feature>
<dbReference type="RefSeq" id="XP_051363069.1">
    <property type="nucleotide sequence ID" value="XM_051505631.1"/>
</dbReference>
<dbReference type="Pfam" id="PF24855">
    <property type="entry name" value="DUF7729"/>
    <property type="match status" value="1"/>
</dbReference>
<feature type="region of interest" description="Disordered" evidence="1">
    <location>
        <begin position="149"/>
        <end position="178"/>
    </location>
</feature>
<accession>A0A9P9Y2Z8</accession>
<dbReference type="EMBL" id="JAGIXG020000015">
    <property type="protein sequence ID" value="KAI6782213.1"/>
    <property type="molecule type" value="Genomic_DNA"/>
</dbReference>
<dbReference type="PANTHER" id="PTHR39460">
    <property type="entry name" value="EXPRESSED PROTEIN"/>
    <property type="match status" value="1"/>
</dbReference>
<gene>
    <name evidence="3" type="ORF">J7T54_002450</name>
</gene>
<evidence type="ECO:0000313" key="4">
    <source>
        <dbReference type="Proteomes" id="UP001055219"/>
    </source>
</evidence>